<proteinExistence type="predicted"/>
<sequence length="57" mass="6456">DSSIHCDVSRTVSDTLAQEFSEYVNIKNDSPVQPIDSNYMAKVEFARKLGYSEDQVK</sequence>
<evidence type="ECO:0000313" key="2">
    <source>
        <dbReference type="EMBL" id="CAG7716090.1"/>
    </source>
</evidence>
<comment type="caution">
    <text evidence="2">The sequence shown here is derived from an EMBL/GenBank/DDBJ whole genome shotgun (WGS) entry which is preliminary data.</text>
</comment>
<organism evidence="2 3">
    <name type="scientific">Allacma fusca</name>
    <dbReference type="NCBI Taxonomy" id="39272"/>
    <lineage>
        <taxon>Eukaryota</taxon>
        <taxon>Metazoa</taxon>
        <taxon>Ecdysozoa</taxon>
        <taxon>Arthropoda</taxon>
        <taxon>Hexapoda</taxon>
        <taxon>Collembola</taxon>
        <taxon>Symphypleona</taxon>
        <taxon>Sminthuridae</taxon>
        <taxon>Allacma</taxon>
    </lineage>
</organism>
<feature type="domain" description="Rege-1 UBA-like" evidence="1">
    <location>
        <begin position="39"/>
        <end position="57"/>
    </location>
</feature>
<dbReference type="InterPro" id="IPR040546">
    <property type="entry name" value="Rege-1_UBA-like"/>
</dbReference>
<evidence type="ECO:0000313" key="3">
    <source>
        <dbReference type="Proteomes" id="UP000708208"/>
    </source>
</evidence>
<protein>
    <recommendedName>
        <fullName evidence="1">Rege-1 UBA-like domain-containing protein</fullName>
    </recommendedName>
</protein>
<evidence type="ECO:0000259" key="1">
    <source>
        <dbReference type="Pfam" id="PF18039"/>
    </source>
</evidence>
<gene>
    <name evidence="2" type="ORF">AFUS01_LOCUS5619</name>
</gene>
<keyword evidence="3" id="KW-1185">Reference proteome</keyword>
<dbReference type="Pfam" id="PF18039">
    <property type="entry name" value="UBA_6"/>
    <property type="match status" value="1"/>
</dbReference>
<name>A0A8J2JG09_9HEXA</name>
<feature type="non-terminal residue" evidence="2">
    <location>
        <position position="1"/>
    </location>
</feature>
<dbReference type="Proteomes" id="UP000708208">
    <property type="component" value="Unassembled WGS sequence"/>
</dbReference>
<feature type="non-terminal residue" evidence="2">
    <location>
        <position position="57"/>
    </location>
</feature>
<accession>A0A8J2JG09</accession>
<dbReference type="AlphaFoldDB" id="A0A8J2JG09"/>
<reference evidence="2" key="1">
    <citation type="submission" date="2021-06" db="EMBL/GenBank/DDBJ databases">
        <authorList>
            <person name="Hodson N. C."/>
            <person name="Mongue J. A."/>
            <person name="Jaron S. K."/>
        </authorList>
    </citation>
    <scope>NUCLEOTIDE SEQUENCE</scope>
</reference>
<dbReference type="EMBL" id="CAJVCH010035859">
    <property type="protein sequence ID" value="CAG7716090.1"/>
    <property type="molecule type" value="Genomic_DNA"/>
</dbReference>